<dbReference type="AlphaFoldDB" id="A0A0F9TF66"/>
<evidence type="ECO:0000313" key="1">
    <source>
        <dbReference type="EMBL" id="KKN47706.1"/>
    </source>
</evidence>
<accession>A0A0F9TF66</accession>
<comment type="caution">
    <text evidence="1">The sequence shown here is derived from an EMBL/GenBank/DDBJ whole genome shotgun (WGS) entry which is preliminary data.</text>
</comment>
<proteinExistence type="predicted"/>
<name>A0A0F9TF66_9ZZZZ</name>
<dbReference type="EMBL" id="LAZR01001261">
    <property type="protein sequence ID" value="KKN47706.1"/>
    <property type="molecule type" value="Genomic_DNA"/>
</dbReference>
<reference evidence="1" key="1">
    <citation type="journal article" date="2015" name="Nature">
        <title>Complex archaea that bridge the gap between prokaryotes and eukaryotes.</title>
        <authorList>
            <person name="Spang A."/>
            <person name="Saw J.H."/>
            <person name="Jorgensen S.L."/>
            <person name="Zaremba-Niedzwiedzka K."/>
            <person name="Martijn J."/>
            <person name="Lind A.E."/>
            <person name="van Eijk R."/>
            <person name="Schleper C."/>
            <person name="Guy L."/>
            <person name="Ettema T.J."/>
        </authorList>
    </citation>
    <scope>NUCLEOTIDE SEQUENCE</scope>
</reference>
<sequence>MVRCNWQAVLRRTRYLCYLLMEHAPADVADASRKFREVTG</sequence>
<organism evidence="1">
    <name type="scientific">marine sediment metagenome</name>
    <dbReference type="NCBI Taxonomy" id="412755"/>
    <lineage>
        <taxon>unclassified sequences</taxon>
        <taxon>metagenomes</taxon>
        <taxon>ecological metagenomes</taxon>
    </lineage>
</organism>
<gene>
    <name evidence="1" type="ORF">LCGC14_0660290</name>
</gene>
<protein>
    <submittedName>
        <fullName evidence="1">Uncharacterized protein</fullName>
    </submittedName>
</protein>